<evidence type="ECO:0000313" key="1">
    <source>
        <dbReference type="EnsemblMetazoa" id="GAUT000583-PA"/>
    </source>
</evidence>
<accession>A0A1A9UD73</accession>
<evidence type="ECO:0000313" key="2">
    <source>
        <dbReference type="Proteomes" id="UP000078200"/>
    </source>
</evidence>
<sequence length="104" mass="12083">MLLKRFPAQLNRDRTRGIFRIAQPDCNSTQDCVYKPVINSIRIRRYFKTAILMVPEDHHLLINKKLLIEMVNVLAWLIQQTIFVFTKTCLLAACSDTAMETTTI</sequence>
<dbReference type="EnsemblMetazoa" id="GAUT000583-RA">
    <property type="protein sequence ID" value="GAUT000583-PA"/>
    <property type="gene ID" value="GAUT000583"/>
</dbReference>
<dbReference type="VEuPathDB" id="VectorBase:GAUT000583"/>
<dbReference type="AlphaFoldDB" id="A0A1A9UD73"/>
<reference evidence="1" key="1">
    <citation type="submission" date="2020-05" db="UniProtKB">
        <authorList>
            <consortium name="EnsemblMetazoa"/>
        </authorList>
    </citation>
    <scope>IDENTIFICATION</scope>
    <source>
        <strain evidence="1">TTRI</strain>
    </source>
</reference>
<organism evidence="1 2">
    <name type="scientific">Glossina austeni</name>
    <name type="common">Savannah tsetse fly</name>
    <dbReference type="NCBI Taxonomy" id="7395"/>
    <lineage>
        <taxon>Eukaryota</taxon>
        <taxon>Metazoa</taxon>
        <taxon>Ecdysozoa</taxon>
        <taxon>Arthropoda</taxon>
        <taxon>Hexapoda</taxon>
        <taxon>Insecta</taxon>
        <taxon>Pterygota</taxon>
        <taxon>Neoptera</taxon>
        <taxon>Endopterygota</taxon>
        <taxon>Diptera</taxon>
        <taxon>Brachycera</taxon>
        <taxon>Muscomorpha</taxon>
        <taxon>Hippoboscoidea</taxon>
        <taxon>Glossinidae</taxon>
        <taxon>Glossina</taxon>
    </lineage>
</organism>
<proteinExistence type="predicted"/>
<protein>
    <submittedName>
        <fullName evidence="1">Uncharacterized protein</fullName>
    </submittedName>
</protein>
<name>A0A1A9UD73_GLOAU</name>
<keyword evidence="2" id="KW-1185">Reference proteome</keyword>
<dbReference type="Proteomes" id="UP000078200">
    <property type="component" value="Unassembled WGS sequence"/>
</dbReference>